<reference evidence="2 3" key="1">
    <citation type="submission" date="2016-03" db="EMBL/GenBank/DDBJ databases">
        <title>Trachymyrmex septentrionalis WGS genome.</title>
        <authorList>
            <person name="Nygaard S."/>
            <person name="Hu H."/>
            <person name="Boomsma J."/>
            <person name="Zhang G."/>
        </authorList>
    </citation>
    <scope>NUCLEOTIDE SEQUENCE [LARGE SCALE GENOMIC DNA]</scope>
    <source>
        <strain evidence="2">Tsep2-gDNA-1</strain>
        <tissue evidence="2">Whole body</tissue>
    </source>
</reference>
<feature type="compositionally biased region" description="Low complexity" evidence="1">
    <location>
        <begin position="972"/>
        <end position="988"/>
    </location>
</feature>
<feature type="region of interest" description="Disordered" evidence="1">
    <location>
        <begin position="923"/>
        <end position="942"/>
    </location>
</feature>
<gene>
    <name evidence="2" type="ORF">ALC56_05147</name>
</gene>
<feature type="region of interest" description="Disordered" evidence="1">
    <location>
        <begin position="1464"/>
        <end position="1485"/>
    </location>
</feature>
<evidence type="ECO:0000256" key="1">
    <source>
        <dbReference type="SAM" id="MobiDB-lite"/>
    </source>
</evidence>
<protein>
    <submittedName>
        <fullName evidence="2">Uncharacterized protein</fullName>
    </submittedName>
</protein>
<feature type="compositionally biased region" description="Polar residues" evidence="1">
    <location>
        <begin position="932"/>
        <end position="942"/>
    </location>
</feature>
<keyword evidence="3" id="KW-1185">Reference proteome</keyword>
<evidence type="ECO:0000313" key="2">
    <source>
        <dbReference type="EMBL" id="KYN40203.1"/>
    </source>
</evidence>
<sequence length="1551" mass="177292">MGQALADRVSESAYAVPHSLSLLIDALTRSCATLGALDQGRMVKDKILRGMSFVILSFSTFPPYRRGNGTFQVLRVKGTLWSSNAHAKLEHRFAFYFSRRSPSMVYDQGFSVMLGRMEYVHTPIKKLTRSNSYAPINYVTPATSDLLLMLARLPSLFYYQHVRIPQRFCHSKCEHLRYKKRENAALSSHYGQHINIHFENYKLKSQLLRSDPLFAIKKSHDIDVKYLRQFRQGNLRFVSKESKTICKQRSKTKSSMTSLKKKSSMHKKLPSENIAKRVYHYSTCQNVKFNSNEINKQFMTHNVIINGTKDINRHSSFMATIEKYPRPRSYAEMIADYSESLYKESTVGVRKDSFYFNNAIRKSPFSTFSVPPQAKKIINVAKYSELSIERQKNDFPFPVKSFDLYNQRNNKNINRNCVSTNDDLKSDDQSYAKLIAHCSKSLHNIPITNVLNDNLVSKRNMLARHSFESVITATRRTSGTQETMRKIIPATSTISFEKNIKEKVINLKENDWLKEMENVLSDLKNVTDRKVARVDVPKTKKSDNQREKDTTIRKLNQSDKIDRMEKRKKVLELQRHNYSHSSGKISNLPQYFGNAAESSVVKKNSTLASTSSNIDVFKQPQVKLRMVPSEKESVVSINVDQDSFGSLDPLNSTSKHLSVVVQSDQKEDVKLMDNQWNTSTRRHINKSALQNSAFGPMHISISEDSAPVKQIEFSINGKPVSELKSITARTEKLDVVSSADKIEIRIPFVKDDSNVLDKTRESDLPKGIKPKGQILNVQISANFQDEYTKDSNIEKPAKAIQQNKDTIPISLSPISKTYLSNNFSKVREETFSSNNIQQYEYKQMDIKFDDNEKNIKKYRTGTSLIKEINNVKVKSLNTKSSNTTEFPEANKYNKNEFSDNRVPSKMIPWWSSSNSFNKIRKKENDHRPLTPPSNKNQFKPISNMNQNFITESTSKKKISNSNVLSKRIQLMNNTTTNNSSNASPNSINPYEESKPPLHYACSFRLKSNQGNPNMPEIIRNDFKAEDKQALTTKKDINKISGIKQMDTITLFKSNTMNIKSKHDIGIKEKTFLQEKIKPPSSAQNLSSKTHQEKKNYYSLKQTRSIDDVSKNIKSKIEDILNVIKPIENNKNGIIDYGLKKMSSRQLTAKLNNPAKEIQNPITTIKNFIPNSAEIVSKKIDKTTLTKQTEPTNTEKLKLKSDISLKKENLTMKNNTIINLKALDNNVNNIQEVYKNDFTSSNSPNFRNFPKLSQTLKKQEQFTNNNIIYQDKSKQDLKSLSKINKNEHSSSINSSLKISSGMMQKSEISGKVLLQESKQNKPKNLTSIKNTPEMNQEVEKIKNLTSSKSANPFKESSNTIMIDKLPLQTEKQIQSKPSKNANMTKIANINKLSSSQTVSISKTKDCIISKNLIDNNAREISQSVETKRKMRDMIVNIVTEKNPKNKNLLPKKCEENFKTRSDKGYFLSSAGSSRKPNVSSSFKSAGSNRKSRSAIFKVRQNLNDVDMQDYPAPNVIRSNGLWINIDRPEKSILYSAWLQRFKSDIKKKKKLF</sequence>
<feature type="region of interest" description="Disordered" evidence="1">
    <location>
        <begin position="1075"/>
        <end position="1095"/>
    </location>
</feature>
<proteinExistence type="predicted"/>
<accession>A0A195FIH7</accession>
<feature type="region of interest" description="Disordered" evidence="1">
    <location>
        <begin position="972"/>
        <end position="993"/>
    </location>
</feature>
<evidence type="ECO:0000313" key="3">
    <source>
        <dbReference type="Proteomes" id="UP000078541"/>
    </source>
</evidence>
<dbReference type="EMBL" id="KQ981523">
    <property type="protein sequence ID" value="KYN40203.1"/>
    <property type="molecule type" value="Genomic_DNA"/>
</dbReference>
<name>A0A195FIH7_9HYME</name>
<dbReference type="Proteomes" id="UP000078541">
    <property type="component" value="Unassembled WGS sequence"/>
</dbReference>
<feature type="compositionally biased region" description="Polar residues" evidence="1">
    <location>
        <begin position="1468"/>
        <end position="1485"/>
    </location>
</feature>
<organism evidence="2 3">
    <name type="scientific">Trachymyrmex septentrionalis</name>
    <dbReference type="NCBI Taxonomy" id="34720"/>
    <lineage>
        <taxon>Eukaryota</taxon>
        <taxon>Metazoa</taxon>
        <taxon>Ecdysozoa</taxon>
        <taxon>Arthropoda</taxon>
        <taxon>Hexapoda</taxon>
        <taxon>Insecta</taxon>
        <taxon>Pterygota</taxon>
        <taxon>Neoptera</taxon>
        <taxon>Endopterygota</taxon>
        <taxon>Hymenoptera</taxon>
        <taxon>Apocrita</taxon>
        <taxon>Aculeata</taxon>
        <taxon>Formicoidea</taxon>
        <taxon>Formicidae</taxon>
        <taxon>Myrmicinae</taxon>
        <taxon>Trachymyrmex</taxon>
    </lineage>
</organism>